<evidence type="ECO:0000313" key="3">
    <source>
        <dbReference type="EMBL" id="KAF2704601.1"/>
    </source>
</evidence>
<feature type="compositionally biased region" description="Low complexity" evidence="2">
    <location>
        <begin position="308"/>
        <end position="323"/>
    </location>
</feature>
<name>A0A6G1JWK7_9PLEO</name>
<keyword evidence="4" id="KW-1185">Reference proteome</keyword>
<reference evidence="3" key="1">
    <citation type="journal article" date="2020" name="Stud. Mycol.">
        <title>101 Dothideomycetes genomes: a test case for predicting lifestyles and emergence of pathogens.</title>
        <authorList>
            <person name="Haridas S."/>
            <person name="Albert R."/>
            <person name="Binder M."/>
            <person name="Bloem J."/>
            <person name="Labutti K."/>
            <person name="Salamov A."/>
            <person name="Andreopoulos B."/>
            <person name="Baker S."/>
            <person name="Barry K."/>
            <person name="Bills G."/>
            <person name="Bluhm B."/>
            <person name="Cannon C."/>
            <person name="Castanera R."/>
            <person name="Culley D."/>
            <person name="Daum C."/>
            <person name="Ezra D."/>
            <person name="Gonzalez J."/>
            <person name="Henrissat B."/>
            <person name="Kuo A."/>
            <person name="Liang C."/>
            <person name="Lipzen A."/>
            <person name="Lutzoni F."/>
            <person name="Magnuson J."/>
            <person name="Mondo S."/>
            <person name="Nolan M."/>
            <person name="Ohm R."/>
            <person name="Pangilinan J."/>
            <person name="Park H.-J."/>
            <person name="Ramirez L."/>
            <person name="Alfaro M."/>
            <person name="Sun H."/>
            <person name="Tritt A."/>
            <person name="Yoshinaga Y."/>
            <person name="Zwiers L.-H."/>
            <person name="Turgeon B."/>
            <person name="Goodwin S."/>
            <person name="Spatafora J."/>
            <person name="Crous P."/>
            <person name="Grigoriev I."/>
        </authorList>
    </citation>
    <scope>NUCLEOTIDE SEQUENCE</scope>
    <source>
        <strain evidence="3">CBS 279.74</strain>
    </source>
</reference>
<proteinExistence type="predicted"/>
<evidence type="ECO:0000256" key="2">
    <source>
        <dbReference type="SAM" id="MobiDB-lite"/>
    </source>
</evidence>
<accession>A0A6G1JWK7</accession>
<organism evidence="3 4">
    <name type="scientific">Pleomassaria siparia CBS 279.74</name>
    <dbReference type="NCBI Taxonomy" id="1314801"/>
    <lineage>
        <taxon>Eukaryota</taxon>
        <taxon>Fungi</taxon>
        <taxon>Dikarya</taxon>
        <taxon>Ascomycota</taxon>
        <taxon>Pezizomycotina</taxon>
        <taxon>Dothideomycetes</taxon>
        <taxon>Pleosporomycetidae</taxon>
        <taxon>Pleosporales</taxon>
        <taxon>Pleomassariaceae</taxon>
        <taxon>Pleomassaria</taxon>
    </lineage>
</organism>
<evidence type="ECO:0000256" key="1">
    <source>
        <dbReference type="SAM" id="Coils"/>
    </source>
</evidence>
<sequence>MPRLNIERVSFQDVQRSLICKWKEKPRVRESMEKECLISDRFSASTRPTSQHRHPFRNPRSASTHFYSSYSTNMSDNMSKAPSSSSFMTTEINKDYLISLIAVLQVRGGYGKEIKQIEEGYLKHNWTMGEVAFDVALYKRVILPLLDRVGRDFIQCEEKIQRMREEIKGMKKDSKMHGLVMNVTSNPGMLQNQSLFANHTGPDDLRPLYIPPPSSLSMPSLDNFPTWSPPNSCKPSLIEFLTRSTPDSHKPSFIDFLTLGLPDSRKEVLTNFFKQNLSDSRKPSLTKVPKRSPHNSRKSLSTKALTQNLPNNPSAPPLSKKSNIPTPAPAVNSSAPKSYTIRFFTTTKSPESVITTQSIFLEGSNIGPTLEFSSGKPVPSKISTDTPVNSKLADKADPYSELGGTLPKLQGNASKAPRGLTISGAYNNSIEVGLYKAFCTFYPGMGDRVDDNDWHFTITFIRVILGQQLAIEEGCVGRKAQYDYKGYFLGMRPEMERQGC</sequence>
<protein>
    <submittedName>
        <fullName evidence="3">Uncharacterized protein</fullName>
    </submittedName>
</protein>
<evidence type="ECO:0000313" key="4">
    <source>
        <dbReference type="Proteomes" id="UP000799428"/>
    </source>
</evidence>
<dbReference type="Proteomes" id="UP000799428">
    <property type="component" value="Unassembled WGS sequence"/>
</dbReference>
<dbReference type="AlphaFoldDB" id="A0A6G1JWK7"/>
<feature type="coiled-coil region" evidence="1">
    <location>
        <begin position="146"/>
        <end position="173"/>
    </location>
</feature>
<feature type="compositionally biased region" description="Basic residues" evidence="2">
    <location>
        <begin position="288"/>
        <end position="297"/>
    </location>
</feature>
<dbReference type="EMBL" id="MU005782">
    <property type="protein sequence ID" value="KAF2704601.1"/>
    <property type="molecule type" value="Genomic_DNA"/>
</dbReference>
<feature type="region of interest" description="Disordered" evidence="2">
    <location>
        <begin position="372"/>
        <end position="394"/>
    </location>
</feature>
<keyword evidence="1" id="KW-0175">Coiled coil</keyword>
<feature type="compositionally biased region" description="Polar residues" evidence="2">
    <location>
        <begin position="298"/>
        <end position="307"/>
    </location>
</feature>
<gene>
    <name evidence="3" type="ORF">K504DRAFT_507074</name>
</gene>
<feature type="region of interest" description="Disordered" evidence="2">
    <location>
        <begin position="279"/>
        <end position="333"/>
    </location>
</feature>